<reference evidence="2" key="1">
    <citation type="journal article" date="2009" name="Environ. Microbiol.">
        <title>The genome of Polaromonas naphthalenivorans strain CJ2, isolated from coal tar-contaminated sediment, reveals physiological and metabolic versatility and evolution through extensive horizontal gene transfer.</title>
        <authorList>
            <person name="Yagi J.M."/>
            <person name="Sims D."/>
            <person name="Brettin T."/>
            <person name="Bruce D."/>
            <person name="Madsen E.L."/>
        </authorList>
    </citation>
    <scope>NUCLEOTIDE SEQUENCE [LARGE SCALE GENOMIC DNA]</scope>
    <source>
        <strain evidence="2">CJ2</strain>
    </source>
</reference>
<dbReference type="Proteomes" id="UP000000644">
    <property type="component" value="Chromosome"/>
</dbReference>
<dbReference type="STRING" id="365044.Pnap_1408"/>
<name>A1VM44_POLNA</name>
<evidence type="ECO:0000313" key="1">
    <source>
        <dbReference type="EMBL" id="ABM36722.1"/>
    </source>
</evidence>
<keyword evidence="2" id="KW-1185">Reference proteome</keyword>
<proteinExistence type="predicted"/>
<accession>A1VM44</accession>
<protein>
    <submittedName>
        <fullName evidence="1">Uncharacterized protein</fullName>
    </submittedName>
</protein>
<evidence type="ECO:0000313" key="2">
    <source>
        <dbReference type="Proteomes" id="UP000000644"/>
    </source>
</evidence>
<organism evidence="1 2">
    <name type="scientific">Polaromonas naphthalenivorans (strain CJ2)</name>
    <dbReference type="NCBI Taxonomy" id="365044"/>
    <lineage>
        <taxon>Bacteria</taxon>
        <taxon>Pseudomonadati</taxon>
        <taxon>Pseudomonadota</taxon>
        <taxon>Betaproteobacteria</taxon>
        <taxon>Burkholderiales</taxon>
        <taxon>Comamonadaceae</taxon>
        <taxon>Polaromonas</taxon>
    </lineage>
</organism>
<sequence length="82" mass="9284">MQEACAHSAKYSLHHILHAACRAIHRESAFKPRLGQHASNRHGAMHNFKARMHHDSFFPNAFDAINLIAYMTCLACANSIFH</sequence>
<gene>
    <name evidence="1" type="ordered locus">Pnap_1408</name>
</gene>
<dbReference type="KEGG" id="pna:Pnap_1408"/>
<dbReference type="AlphaFoldDB" id="A1VM44"/>
<dbReference type="EMBL" id="CP000529">
    <property type="protein sequence ID" value="ABM36722.1"/>
    <property type="molecule type" value="Genomic_DNA"/>
</dbReference>
<dbReference type="HOGENOM" id="CLU_2555388_0_0_4"/>